<dbReference type="Proteomes" id="UP000319731">
    <property type="component" value="Unassembled WGS sequence"/>
</dbReference>
<accession>A0A507C6L2</accession>
<feature type="region of interest" description="Disordered" evidence="4">
    <location>
        <begin position="136"/>
        <end position="157"/>
    </location>
</feature>
<dbReference type="InterPro" id="IPR012890">
    <property type="entry name" value="GCFC2-like"/>
</dbReference>
<dbReference type="PANTHER" id="PTHR12214:SF0">
    <property type="entry name" value="LD29489P"/>
    <property type="match status" value="1"/>
</dbReference>
<dbReference type="InterPro" id="IPR028211">
    <property type="entry name" value="Ntr2"/>
</dbReference>
<evidence type="ECO:0000313" key="7">
    <source>
        <dbReference type="Proteomes" id="UP000319731"/>
    </source>
</evidence>
<dbReference type="EMBL" id="QEAO01000010">
    <property type="protein sequence ID" value="TPX34988.1"/>
    <property type="molecule type" value="Genomic_DNA"/>
</dbReference>
<feature type="domain" description="GCF C-terminal" evidence="5">
    <location>
        <begin position="517"/>
        <end position="720"/>
    </location>
</feature>
<evidence type="ECO:0000256" key="3">
    <source>
        <dbReference type="ARBA" id="ARBA00023242"/>
    </source>
</evidence>
<dbReference type="GeneID" id="42003718"/>
<dbReference type="PANTHER" id="PTHR12214">
    <property type="entry name" value="GC-RICH SEQUENCE DNA-BINDING FACTOR"/>
    <property type="match status" value="1"/>
</dbReference>
<comment type="similarity">
    <text evidence="2">Belongs to the GCF family.</text>
</comment>
<comment type="caution">
    <text evidence="6">The sequence shown here is derived from an EMBL/GenBank/DDBJ whole genome shotgun (WGS) entry which is preliminary data.</text>
</comment>
<feature type="compositionally biased region" description="Basic and acidic residues" evidence="4">
    <location>
        <begin position="222"/>
        <end position="232"/>
    </location>
</feature>
<sequence length="786" mass="89230">MNFGKGANKKNVRKKVVSVPDDDGSENNGSTGHRESSKDAAGRFEQLDITNEPIKRSMPSKSKAKSAVLSFGLDEEQDDGQAFRVSKSSESRRMAQNKLNLVPDNSRVSTTTTTADYSLAGLQALKLAQLNRPLRADPDSAMDIDSNGDSALPPIPVEPVIPDAAAVFAARKLREQRRNDAAGVGSGRLDKGLKPSSSSYISLDDKEDDKTNNMEDDDDENDSSRNESRLVTEDQEEQEDENFEDYEGDTITFGSRAVKDAEAKRKQKFVTELDEAQGDEDEEGRMWEEEQMRRVAPMQQREELAKKAASIAAAPRETVYIPNVIPIPAVNTVMTRLTGLVNNLEISHIEHLAQIRSSKSDLESSKTSAQGLQQDIKNASQKYTYFQEFKTYIQDLAEFLDTKFPELEKLEEDYHNLLREQSSFVMDRRDAILDDRLSDFSSYIPAEPQLRQSRQTAYTQRRTRRTFSQQTPTQEGLSSDDEVDEQLDIGRKKDAEKRNHLYLFADTLDEFCSIPIIKAKFESWKNTFRQEYEQSYGGLSMPGVFELYVRQELLAWEPFSTYLDLESMNWHESVMGYGMNPNAMEISEDEDVRLLPKIVEKVVIPRLVSRVDIYDPYSCKQTKLALRIVGQMLNYTESDSKAFKTLIGAFEARIDSVISAIVERQDVFGVRFNLPLSDQAIASRNAWFATLSKLYDNSLSWRRYIPALSLQSMVINKLLNRHLIPLFRDAPSPVTDVHKCLQLLQSIPVEWIGGGTDIPQFLRVFENRMKLFAEQSSLKVTDKYVQ</sequence>
<feature type="region of interest" description="Disordered" evidence="4">
    <location>
        <begin position="1"/>
        <end position="64"/>
    </location>
</feature>
<dbReference type="RefSeq" id="XP_031025573.1">
    <property type="nucleotide sequence ID" value="XM_031168421.1"/>
</dbReference>
<dbReference type="STRING" id="1806994.A0A507C6L2"/>
<feature type="region of interest" description="Disordered" evidence="4">
    <location>
        <begin position="450"/>
        <end position="484"/>
    </location>
</feature>
<feature type="compositionally biased region" description="Low complexity" evidence="4">
    <location>
        <begin position="451"/>
        <end position="474"/>
    </location>
</feature>
<dbReference type="Pfam" id="PF15458">
    <property type="entry name" value="NTR2"/>
    <property type="match status" value="1"/>
</dbReference>
<evidence type="ECO:0000259" key="5">
    <source>
        <dbReference type="Pfam" id="PF07842"/>
    </source>
</evidence>
<keyword evidence="3" id="KW-0539">Nucleus</keyword>
<reference evidence="6 7" key="1">
    <citation type="journal article" date="2019" name="Sci. Rep.">
        <title>Comparative genomics of chytrid fungi reveal insights into the obligate biotrophic and pathogenic lifestyle of Synchytrium endobioticum.</title>
        <authorList>
            <person name="van de Vossenberg B.T.L.H."/>
            <person name="Warris S."/>
            <person name="Nguyen H.D.T."/>
            <person name="van Gent-Pelzer M.P.E."/>
            <person name="Joly D.L."/>
            <person name="van de Geest H.C."/>
            <person name="Bonants P.J.M."/>
            <person name="Smith D.S."/>
            <person name="Levesque C.A."/>
            <person name="van der Lee T.A.J."/>
        </authorList>
    </citation>
    <scope>NUCLEOTIDE SEQUENCE [LARGE SCALE GENOMIC DNA]</scope>
    <source>
        <strain evidence="6 7">JEL517</strain>
    </source>
</reference>
<gene>
    <name evidence="6" type="ORF">SmJEL517_g02493</name>
</gene>
<dbReference type="AlphaFoldDB" id="A0A507C6L2"/>
<protein>
    <recommendedName>
        <fullName evidence="5">GCF C-terminal domain-containing protein</fullName>
    </recommendedName>
</protein>
<dbReference type="GO" id="GO:0000390">
    <property type="term" value="P:spliceosomal complex disassembly"/>
    <property type="evidence" value="ECO:0007669"/>
    <property type="project" value="InterPro"/>
</dbReference>
<evidence type="ECO:0000256" key="1">
    <source>
        <dbReference type="ARBA" id="ARBA00004123"/>
    </source>
</evidence>
<feature type="compositionally biased region" description="Basic and acidic residues" evidence="4">
    <location>
        <begin position="32"/>
        <end position="46"/>
    </location>
</feature>
<feature type="region of interest" description="Disordered" evidence="4">
    <location>
        <begin position="176"/>
        <end position="250"/>
    </location>
</feature>
<dbReference type="Pfam" id="PF07842">
    <property type="entry name" value="GCFC"/>
    <property type="match status" value="1"/>
</dbReference>
<comment type="subcellular location">
    <subcellularLocation>
        <location evidence="1">Nucleus</location>
    </subcellularLocation>
</comment>
<feature type="compositionally biased region" description="Basic residues" evidence="4">
    <location>
        <begin position="7"/>
        <end position="16"/>
    </location>
</feature>
<evidence type="ECO:0000313" key="6">
    <source>
        <dbReference type="EMBL" id="TPX34988.1"/>
    </source>
</evidence>
<feature type="compositionally biased region" description="Acidic residues" evidence="4">
    <location>
        <begin position="233"/>
        <end position="248"/>
    </location>
</feature>
<proteinExistence type="inferred from homology"/>
<evidence type="ECO:0000256" key="2">
    <source>
        <dbReference type="ARBA" id="ARBA00010801"/>
    </source>
</evidence>
<dbReference type="InterPro" id="IPR022783">
    <property type="entry name" value="GCFC_dom"/>
</dbReference>
<dbReference type="GO" id="GO:0003677">
    <property type="term" value="F:DNA binding"/>
    <property type="evidence" value="ECO:0007669"/>
    <property type="project" value="InterPro"/>
</dbReference>
<dbReference type="OrthoDB" id="429427at2759"/>
<organism evidence="6 7">
    <name type="scientific">Synchytrium microbalum</name>
    <dbReference type="NCBI Taxonomy" id="1806994"/>
    <lineage>
        <taxon>Eukaryota</taxon>
        <taxon>Fungi</taxon>
        <taxon>Fungi incertae sedis</taxon>
        <taxon>Chytridiomycota</taxon>
        <taxon>Chytridiomycota incertae sedis</taxon>
        <taxon>Chytridiomycetes</taxon>
        <taxon>Synchytriales</taxon>
        <taxon>Synchytriaceae</taxon>
        <taxon>Synchytrium</taxon>
    </lineage>
</organism>
<evidence type="ECO:0000256" key="4">
    <source>
        <dbReference type="SAM" id="MobiDB-lite"/>
    </source>
</evidence>
<name>A0A507C6L2_9FUNG</name>
<dbReference type="GO" id="GO:0071008">
    <property type="term" value="C:U2-type post-mRNA release spliceosomal complex"/>
    <property type="evidence" value="ECO:0007669"/>
    <property type="project" value="InterPro"/>
</dbReference>
<keyword evidence="7" id="KW-1185">Reference proteome</keyword>